<protein>
    <submittedName>
        <fullName evidence="1">Uncharacterized protein</fullName>
    </submittedName>
</protein>
<evidence type="ECO:0000313" key="1">
    <source>
        <dbReference type="EMBL" id="VBB40730.1"/>
    </source>
</evidence>
<organism evidence="1">
    <name type="scientific">uncultured Spirochaetota bacterium</name>
    <dbReference type="NCBI Taxonomy" id="460511"/>
    <lineage>
        <taxon>Bacteria</taxon>
        <taxon>Pseudomonadati</taxon>
        <taxon>Spirochaetota</taxon>
        <taxon>environmental samples</taxon>
    </lineage>
</organism>
<sequence length="25" mass="2864">MLILGYIFTIKRCKLLPGSKVPIQM</sequence>
<reference evidence="1" key="1">
    <citation type="submission" date="2018-07" db="EMBL/GenBank/DDBJ databases">
        <authorList>
            <consortium name="Genoscope - CEA"/>
            <person name="William W."/>
        </authorList>
    </citation>
    <scope>NUCLEOTIDE SEQUENCE</scope>
    <source>
        <strain evidence="1">IK1</strain>
    </source>
</reference>
<accession>A0A652ZY68</accession>
<gene>
    <name evidence="1" type="ORF">TRIP_E350021</name>
</gene>
<name>A0A652ZY68_9SPIR</name>
<dbReference type="EMBL" id="UPXP01000029">
    <property type="protein sequence ID" value="VBB40730.1"/>
    <property type="molecule type" value="Genomic_DNA"/>
</dbReference>
<dbReference type="AlphaFoldDB" id="A0A652ZY68"/>
<proteinExistence type="predicted"/>